<dbReference type="GeneID" id="38774864"/>
<evidence type="ECO:0000313" key="3">
    <source>
        <dbReference type="Proteomes" id="UP000287166"/>
    </source>
</evidence>
<organism evidence="2 3">
    <name type="scientific">Sparassis crispa</name>
    <dbReference type="NCBI Taxonomy" id="139825"/>
    <lineage>
        <taxon>Eukaryota</taxon>
        <taxon>Fungi</taxon>
        <taxon>Dikarya</taxon>
        <taxon>Basidiomycota</taxon>
        <taxon>Agaricomycotina</taxon>
        <taxon>Agaricomycetes</taxon>
        <taxon>Polyporales</taxon>
        <taxon>Sparassidaceae</taxon>
        <taxon>Sparassis</taxon>
    </lineage>
</organism>
<comment type="caution">
    <text evidence="2">The sequence shown here is derived from an EMBL/GenBank/DDBJ whole genome shotgun (WGS) entry which is preliminary data.</text>
</comment>
<reference evidence="2 3" key="1">
    <citation type="journal article" date="2018" name="Sci. Rep.">
        <title>Genome sequence of the cauliflower mushroom Sparassis crispa (Hanabiratake) and its association with beneficial usage.</title>
        <authorList>
            <person name="Kiyama R."/>
            <person name="Furutani Y."/>
            <person name="Kawaguchi K."/>
            <person name="Nakanishi T."/>
        </authorList>
    </citation>
    <scope>NUCLEOTIDE SEQUENCE [LARGE SCALE GENOMIC DNA]</scope>
</reference>
<sequence>MSVRYFARISWDASCIPSHLRMERVRTHLAPRPGGAIRCRVHEAPRPSASRLARLPFYILRGDESRKSAQYICVTMLDAVPTGVDGGVGETDGVEREVQKDRVGNCR</sequence>
<evidence type="ECO:0000256" key="1">
    <source>
        <dbReference type="SAM" id="MobiDB-lite"/>
    </source>
</evidence>
<protein>
    <submittedName>
        <fullName evidence="2">Uncharacterized protein</fullName>
    </submittedName>
</protein>
<accession>A0A401G720</accession>
<dbReference type="Proteomes" id="UP000287166">
    <property type="component" value="Unassembled WGS sequence"/>
</dbReference>
<dbReference type="InParanoid" id="A0A401G720"/>
<evidence type="ECO:0000313" key="2">
    <source>
        <dbReference type="EMBL" id="GBE77947.1"/>
    </source>
</evidence>
<proteinExistence type="predicted"/>
<gene>
    <name evidence="2" type="ORF">SCP_0108290</name>
</gene>
<keyword evidence="3" id="KW-1185">Reference proteome</keyword>
<feature type="region of interest" description="Disordered" evidence="1">
    <location>
        <begin position="85"/>
        <end position="107"/>
    </location>
</feature>
<feature type="compositionally biased region" description="Basic and acidic residues" evidence="1">
    <location>
        <begin position="93"/>
        <end position="107"/>
    </location>
</feature>
<name>A0A401G720_9APHY</name>
<dbReference type="AlphaFoldDB" id="A0A401G720"/>
<dbReference type="RefSeq" id="XP_027608860.1">
    <property type="nucleotide sequence ID" value="XM_027753059.1"/>
</dbReference>
<dbReference type="EMBL" id="BFAD01000001">
    <property type="protein sequence ID" value="GBE77947.1"/>
    <property type="molecule type" value="Genomic_DNA"/>
</dbReference>